<keyword evidence="3" id="KW-1185">Reference proteome</keyword>
<dbReference type="Proteomes" id="UP000659124">
    <property type="component" value="Unassembled WGS sequence"/>
</dbReference>
<proteinExistence type="predicted"/>
<gene>
    <name evidence="2" type="ORF">ICL07_29135</name>
</gene>
<name>A0ABR7TVN3_9BACT</name>
<dbReference type="RefSeq" id="WP_188091578.1">
    <property type="nucleotide sequence ID" value="NZ_JACVFC010000005.1"/>
</dbReference>
<organism evidence="2 3">
    <name type="scientific">Chitinophaga qingshengii</name>
    <dbReference type="NCBI Taxonomy" id="1569794"/>
    <lineage>
        <taxon>Bacteria</taxon>
        <taxon>Pseudomonadati</taxon>
        <taxon>Bacteroidota</taxon>
        <taxon>Chitinophagia</taxon>
        <taxon>Chitinophagales</taxon>
        <taxon>Chitinophagaceae</taxon>
        <taxon>Chitinophaga</taxon>
    </lineage>
</organism>
<evidence type="ECO:0000313" key="2">
    <source>
        <dbReference type="EMBL" id="MBC9934487.1"/>
    </source>
</evidence>
<keyword evidence="1" id="KW-0732">Signal</keyword>
<feature type="chain" id="PRO_5045721005" evidence="1">
    <location>
        <begin position="23"/>
        <end position="146"/>
    </location>
</feature>
<evidence type="ECO:0000313" key="3">
    <source>
        <dbReference type="Proteomes" id="UP000659124"/>
    </source>
</evidence>
<protein>
    <submittedName>
        <fullName evidence="2">Uncharacterized protein</fullName>
    </submittedName>
</protein>
<comment type="caution">
    <text evidence="2">The sequence shown here is derived from an EMBL/GenBank/DDBJ whole genome shotgun (WGS) entry which is preliminary data.</text>
</comment>
<evidence type="ECO:0000256" key="1">
    <source>
        <dbReference type="SAM" id="SignalP"/>
    </source>
</evidence>
<feature type="signal peptide" evidence="1">
    <location>
        <begin position="1"/>
        <end position="22"/>
    </location>
</feature>
<dbReference type="EMBL" id="JACVFC010000005">
    <property type="protein sequence ID" value="MBC9934487.1"/>
    <property type="molecule type" value="Genomic_DNA"/>
</dbReference>
<sequence>MKKIFRACLFTVAMLTGYTTYAQQPAANTLREGKHNLTLQWVSWERPGKVMISKQKDGTYSVKGEQRDEKTGDFVTIDGALTVVSPKELTFNGTIRTQYSNVNQGKVCEKTGTYHFLAKGARKYWRLQEMDNCEGNNVVDYVDIYF</sequence>
<accession>A0ABR7TVN3</accession>
<reference evidence="2 3" key="1">
    <citation type="submission" date="2020-09" db="EMBL/GenBank/DDBJ databases">
        <title>Genome sequences of type strains of Chitinophaga qingshengii and Chitinophaga varians.</title>
        <authorList>
            <person name="Kittiwongwattana C."/>
        </authorList>
    </citation>
    <scope>NUCLEOTIDE SEQUENCE [LARGE SCALE GENOMIC DNA]</scope>
    <source>
        <strain evidence="2 3">JCM 30026</strain>
    </source>
</reference>